<dbReference type="RefSeq" id="WP_186818082.1">
    <property type="nucleotide sequence ID" value="NZ_BJYZ01000014.1"/>
</dbReference>
<protein>
    <submittedName>
        <fullName evidence="1">Uncharacterized protein</fullName>
    </submittedName>
</protein>
<dbReference type="Proteomes" id="UP000321523">
    <property type="component" value="Unassembled WGS sequence"/>
</dbReference>
<comment type="caution">
    <text evidence="1">The sequence shown here is derived from an EMBL/GenBank/DDBJ whole genome shotgun (WGS) entry which is preliminary data.</text>
</comment>
<proteinExistence type="predicted"/>
<gene>
    <name evidence="1" type="ORF">SAE02_32710</name>
</gene>
<sequence length="285" mass="31558">MTQEPQSAADYDDRTTAAVKAVLLEIGQILGSFHGKFAVIGGAVPWLLLENEDMPHVGTLDVDLGLDAEALGDGEYATLIQSLMSHGYRQQTGLRRFQLLRQVPADDDAEPIDIVVDFLMPRDAEIVRNVPPIIDEFAVQRATGADLALRFQQIIAIEGRMPNGGRNRVETAVASIPALLAMKGFALHGRYKQKDAYDIYYCVRNYRDGIEALAAACRPLLSHKSGVNGYQHISEKFDVVDGHGPTCVRRFVEETQVLGERTPEQWQVDAFGQIDAWLRALGLRK</sequence>
<dbReference type="InterPro" id="IPR014942">
    <property type="entry name" value="AbiEii"/>
</dbReference>
<organism evidence="1 2">
    <name type="scientific">Skermanella aerolata</name>
    <dbReference type="NCBI Taxonomy" id="393310"/>
    <lineage>
        <taxon>Bacteria</taxon>
        <taxon>Pseudomonadati</taxon>
        <taxon>Pseudomonadota</taxon>
        <taxon>Alphaproteobacteria</taxon>
        <taxon>Rhodospirillales</taxon>
        <taxon>Azospirillaceae</taxon>
        <taxon>Skermanella</taxon>
    </lineage>
</organism>
<dbReference type="AlphaFoldDB" id="A0A512DRL0"/>
<name>A0A512DRL0_9PROT</name>
<reference evidence="1 2" key="1">
    <citation type="submission" date="2019-07" db="EMBL/GenBank/DDBJ databases">
        <title>Whole genome shotgun sequence of Skermanella aerolata NBRC 106429.</title>
        <authorList>
            <person name="Hosoyama A."/>
            <person name="Uohara A."/>
            <person name="Ohji S."/>
            <person name="Ichikawa N."/>
        </authorList>
    </citation>
    <scope>NUCLEOTIDE SEQUENCE [LARGE SCALE GENOMIC DNA]</scope>
    <source>
        <strain evidence="1 2">NBRC 106429</strain>
    </source>
</reference>
<accession>A0A512DRL0</accession>
<keyword evidence="2" id="KW-1185">Reference proteome</keyword>
<dbReference type="Pfam" id="PF08843">
    <property type="entry name" value="AbiEii"/>
    <property type="match status" value="1"/>
</dbReference>
<dbReference type="EMBL" id="BJYZ01000014">
    <property type="protein sequence ID" value="GEO39123.1"/>
    <property type="molecule type" value="Genomic_DNA"/>
</dbReference>
<evidence type="ECO:0000313" key="2">
    <source>
        <dbReference type="Proteomes" id="UP000321523"/>
    </source>
</evidence>
<evidence type="ECO:0000313" key="1">
    <source>
        <dbReference type="EMBL" id="GEO39123.1"/>
    </source>
</evidence>